<keyword evidence="6" id="KW-1185">Reference proteome</keyword>
<evidence type="ECO:0000313" key="5">
    <source>
        <dbReference type="EMBL" id="MCQ8831178.1"/>
    </source>
</evidence>
<feature type="region of interest" description="Disordered" evidence="4">
    <location>
        <begin position="1"/>
        <end position="67"/>
    </location>
</feature>
<comment type="caution">
    <text evidence="5">The sequence shown here is derived from an EMBL/GenBank/DDBJ whole genome shotgun (WGS) entry which is preliminary data.</text>
</comment>
<sequence>MTDASTEASTASDASETTDASQTSKTREAPGAPGTPGAPGASGTPGASKTDAAARTRTWAEGQATPPRRVLIAADKFKGSLTAVEVAERVTAGLRRGASHGGEGLRIEALPVADGGDGTVDAAVAAGFERREVRVTGPLGAPVTAAYALHGATAVVEMAEASGLRHLPAGVFAPLTATTYGSGELLRAALDAGARTIVFGVGGSATTDGGAGMLSALGARFLRADGTPVAPGGGPLRDLATADLSGLDPRLADTETVLASDVDNPLTGPKGAAAVYGPQKGAGEDDVAALDTALAHYVRVLERAVGAPAAEYALAPGAGAAGGMGFGALVGLGATFRPGIEVMLDVLGFPTALEGADLVITGEGSLDDQTLHGKAPAGVAAAARARGIEVVAVCGRLALAPAALGNAGIRRAYALTDLEPDPARCIAEAGPLLERTAERLAKDFLP</sequence>
<dbReference type="Gene3D" id="3.40.50.10350">
    <property type="entry name" value="Glycerate kinase, domain 1"/>
    <property type="match status" value="1"/>
</dbReference>
<proteinExistence type="inferred from homology"/>
<evidence type="ECO:0000256" key="4">
    <source>
        <dbReference type="SAM" id="MobiDB-lite"/>
    </source>
</evidence>
<dbReference type="PANTHER" id="PTHR21599">
    <property type="entry name" value="GLYCERATE KINASE"/>
    <property type="match status" value="1"/>
</dbReference>
<gene>
    <name evidence="5" type="ORF">NQU54_19445</name>
</gene>
<comment type="similarity">
    <text evidence="1">Belongs to the glycerate kinase type-1 family.</text>
</comment>
<feature type="compositionally biased region" description="Low complexity" evidence="4">
    <location>
        <begin position="38"/>
        <end position="48"/>
    </location>
</feature>
<dbReference type="PANTHER" id="PTHR21599:SF0">
    <property type="entry name" value="GLYCERATE KINASE"/>
    <property type="match status" value="1"/>
</dbReference>
<keyword evidence="3 5" id="KW-0418">Kinase</keyword>
<dbReference type="NCBIfam" id="TIGR00045">
    <property type="entry name" value="glycerate kinase"/>
    <property type="match status" value="1"/>
</dbReference>
<accession>A0A9X2RUT4</accession>
<dbReference type="InterPro" id="IPR004381">
    <property type="entry name" value="Glycerate_kinase"/>
</dbReference>
<dbReference type="Gene3D" id="3.90.1510.10">
    <property type="entry name" value="Glycerate kinase, domain 2"/>
    <property type="match status" value="1"/>
</dbReference>
<dbReference type="Proteomes" id="UP001142400">
    <property type="component" value="Unassembled WGS sequence"/>
</dbReference>
<dbReference type="InterPro" id="IPR018193">
    <property type="entry name" value="Glyc_kinase_flavodox-like_fold"/>
</dbReference>
<evidence type="ECO:0000256" key="2">
    <source>
        <dbReference type="ARBA" id="ARBA00022679"/>
    </source>
</evidence>
<name>A0A9X2RUT4_STRMQ</name>
<dbReference type="GO" id="GO:0031388">
    <property type="term" value="P:organic acid phosphorylation"/>
    <property type="evidence" value="ECO:0007669"/>
    <property type="project" value="InterPro"/>
</dbReference>
<dbReference type="InterPro" id="IPR018197">
    <property type="entry name" value="Glycerate_kinase_RE-like"/>
</dbReference>
<dbReference type="Pfam" id="PF02595">
    <property type="entry name" value="Gly_kinase"/>
    <property type="match status" value="1"/>
</dbReference>
<evidence type="ECO:0000256" key="1">
    <source>
        <dbReference type="ARBA" id="ARBA00006284"/>
    </source>
</evidence>
<dbReference type="SUPFAM" id="SSF110738">
    <property type="entry name" value="Glycerate kinase I"/>
    <property type="match status" value="1"/>
</dbReference>
<protein>
    <submittedName>
        <fullName evidence="5">Glycerate kinase</fullName>
    </submittedName>
</protein>
<dbReference type="EMBL" id="JANIIC010000021">
    <property type="protein sequence ID" value="MCQ8831178.1"/>
    <property type="molecule type" value="Genomic_DNA"/>
</dbReference>
<dbReference type="GO" id="GO:0008887">
    <property type="term" value="F:glycerate kinase activity"/>
    <property type="evidence" value="ECO:0007669"/>
    <property type="project" value="InterPro"/>
</dbReference>
<dbReference type="AlphaFoldDB" id="A0A9X2RUT4"/>
<keyword evidence="2" id="KW-0808">Transferase</keyword>
<evidence type="ECO:0000313" key="6">
    <source>
        <dbReference type="Proteomes" id="UP001142400"/>
    </source>
</evidence>
<reference evidence="5" key="1">
    <citation type="submission" date="2022-06" db="EMBL/GenBank/DDBJ databases">
        <title>WGS of actinobacteria.</title>
        <authorList>
            <person name="Thawai C."/>
        </authorList>
    </citation>
    <scope>NUCLEOTIDE SEQUENCE</scope>
    <source>
        <strain evidence="5">DSM 42010</strain>
    </source>
</reference>
<dbReference type="InterPro" id="IPR036129">
    <property type="entry name" value="Glycerate_kinase_sf"/>
</dbReference>
<organism evidence="5 6">
    <name type="scientific">Streptomyces malaysiensis subsp. samsunensis</name>
    <dbReference type="NCBI Taxonomy" id="459658"/>
    <lineage>
        <taxon>Bacteria</taxon>
        <taxon>Bacillati</taxon>
        <taxon>Actinomycetota</taxon>
        <taxon>Actinomycetes</taxon>
        <taxon>Kitasatosporales</taxon>
        <taxon>Streptomycetaceae</taxon>
        <taxon>Streptomyces</taxon>
        <taxon>Streptomyces violaceusniger group</taxon>
    </lineage>
</organism>
<feature type="compositionally biased region" description="Low complexity" evidence="4">
    <location>
        <begin position="1"/>
        <end position="21"/>
    </location>
</feature>
<evidence type="ECO:0000256" key="3">
    <source>
        <dbReference type="ARBA" id="ARBA00022777"/>
    </source>
</evidence>